<evidence type="ECO:0000313" key="2">
    <source>
        <dbReference type="Proteomes" id="UP000070544"/>
    </source>
</evidence>
<dbReference type="Gene3D" id="3.90.226.10">
    <property type="entry name" value="2-enoyl-CoA Hydratase, Chain A, domain 1"/>
    <property type="match status" value="1"/>
</dbReference>
<keyword evidence="2" id="KW-1185">Reference proteome</keyword>
<dbReference type="OrthoDB" id="410701at2759"/>
<accession>A0A139AKP5</accession>
<dbReference type="Pfam" id="PF00378">
    <property type="entry name" value="ECH_1"/>
    <property type="match status" value="1"/>
</dbReference>
<dbReference type="InterPro" id="IPR001753">
    <property type="entry name" value="Enoyl-CoA_hydra/iso"/>
</dbReference>
<dbReference type="SUPFAM" id="SSF52096">
    <property type="entry name" value="ClpP/crotonase"/>
    <property type="match status" value="1"/>
</dbReference>
<evidence type="ECO:0000313" key="1">
    <source>
        <dbReference type="EMBL" id="KXS17073.1"/>
    </source>
</evidence>
<organism evidence="1 2">
    <name type="scientific">Gonapodya prolifera (strain JEL478)</name>
    <name type="common">Monoblepharis prolifera</name>
    <dbReference type="NCBI Taxonomy" id="1344416"/>
    <lineage>
        <taxon>Eukaryota</taxon>
        <taxon>Fungi</taxon>
        <taxon>Fungi incertae sedis</taxon>
        <taxon>Chytridiomycota</taxon>
        <taxon>Chytridiomycota incertae sedis</taxon>
        <taxon>Monoblepharidomycetes</taxon>
        <taxon>Monoblepharidales</taxon>
        <taxon>Gonapodyaceae</taxon>
        <taxon>Gonapodya</taxon>
    </lineage>
</organism>
<dbReference type="GO" id="GO:0006635">
    <property type="term" value="P:fatty acid beta-oxidation"/>
    <property type="evidence" value="ECO:0007669"/>
    <property type="project" value="TreeGrafter"/>
</dbReference>
<dbReference type="AlphaFoldDB" id="A0A139AKP5"/>
<sequence>MTVTKYDGIKFMDVAVSEHVATVTVNAPPINIITPEHWVEFVKLANLLRDDDDVRVVVIQSDIPGYFMPHYSVTALAQWAGGPGPSAALTLEDTGTPASEILRTMGKVTIAIIEGRAGGGGAEIAYGCDMRFGTIGKTIFCQPEVAIGIAPGAGACARLARLVGRSRAMEICLGCMDIDASTAEKWGILNRALPLGEVRPFVHKLAKRIATFPVPAVQATKLSVNRADMGTDIVSDIIFDQNAFRKTMATKEAKTAMDAFLAAGGDTDKLESRIGDACEELGQKLRL</sequence>
<proteinExistence type="predicted"/>
<gene>
    <name evidence="1" type="ORF">M427DRAFT_55081</name>
</gene>
<protein>
    <submittedName>
        <fullName evidence="1">ClpP/crotonase</fullName>
    </submittedName>
</protein>
<dbReference type="STRING" id="1344416.A0A139AKP5"/>
<dbReference type="PANTHER" id="PTHR11941:SF54">
    <property type="entry name" value="ENOYL-COA HYDRATASE, MITOCHONDRIAL"/>
    <property type="match status" value="1"/>
</dbReference>
<reference evidence="1 2" key="1">
    <citation type="journal article" date="2015" name="Genome Biol. Evol.">
        <title>Phylogenomic analyses indicate that early fungi evolved digesting cell walls of algal ancestors of land plants.</title>
        <authorList>
            <person name="Chang Y."/>
            <person name="Wang S."/>
            <person name="Sekimoto S."/>
            <person name="Aerts A.L."/>
            <person name="Choi C."/>
            <person name="Clum A."/>
            <person name="LaButti K.M."/>
            <person name="Lindquist E.A."/>
            <person name="Yee Ngan C."/>
            <person name="Ohm R.A."/>
            <person name="Salamov A.A."/>
            <person name="Grigoriev I.V."/>
            <person name="Spatafora J.W."/>
            <person name="Berbee M.L."/>
        </authorList>
    </citation>
    <scope>NUCLEOTIDE SEQUENCE [LARGE SCALE GENOMIC DNA]</scope>
    <source>
        <strain evidence="1 2">JEL478</strain>
    </source>
</reference>
<dbReference type="Proteomes" id="UP000070544">
    <property type="component" value="Unassembled WGS sequence"/>
</dbReference>
<dbReference type="OMA" id="SVEDYFI"/>
<dbReference type="GO" id="GO:0003824">
    <property type="term" value="F:catalytic activity"/>
    <property type="evidence" value="ECO:0007669"/>
    <property type="project" value="UniProtKB-ARBA"/>
</dbReference>
<dbReference type="PANTHER" id="PTHR11941">
    <property type="entry name" value="ENOYL-COA HYDRATASE-RELATED"/>
    <property type="match status" value="1"/>
</dbReference>
<name>A0A139AKP5_GONPJ</name>
<dbReference type="CDD" id="cd06558">
    <property type="entry name" value="crotonase-like"/>
    <property type="match status" value="1"/>
</dbReference>
<dbReference type="EMBL" id="KQ965749">
    <property type="protein sequence ID" value="KXS17073.1"/>
    <property type="molecule type" value="Genomic_DNA"/>
</dbReference>
<dbReference type="InterPro" id="IPR029045">
    <property type="entry name" value="ClpP/crotonase-like_dom_sf"/>
</dbReference>